<dbReference type="InterPro" id="IPR050965">
    <property type="entry name" value="UPF0336/Enoyl-CoA_hydratase"/>
</dbReference>
<sequence>MPNTYDSLTVGDTFSWSRTVTMQDVQTFADVTGDDNPIHIDEEAGKASRFGQPVVHGVYVLGLASKVLGRDFPGPGSIAVSLSAKFLRPVPVGAEVTIEVKVAEKIERHRHVRIRLYAYVGGEMCLGGEAVVIPPDA</sequence>
<organism evidence="2 3">
    <name type="scientific">Rubrivirga litoralis</name>
    <dbReference type="NCBI Taxonomy" id="3075598"/>
    <lineage>
        <taxon>Bacteria</taxon>
        <taxon>Pseudomonadati</taxon>
        <taxon>Rhodothermota</taxon>
        <taxon>Rhodothermia</taxon>
        <taxon>Rhodothermales</taxon>
        <taxon>Rubricoccaceae</taxon>
        <taxon>Rubrivirga</taxon>
    </lineage>
</organism>
<dbReference type="RefSeq" id="WP_311661127.1">
    <property type="nucleotide sequence ID" value="NZ_JAVRHT010000001.1"/>
</dbReference>
<protein>
    <submittedName>
        <fullName evidence="2">MaoC family dehydratase</fullName>
    </submittedName>
</protein>
<evidence type="ECO:0000259" key="1">
    <source>
        <dbReference type="Pfam" id="PF01575"/>
    </source>
</evidence>
<dbReference type="InterPro" id="IPR002539">
    <property type="entry name" value="MaoC-like_dom"/>
</dbReference>
<name>A0ABU3BLK8_9BACT</name>
<dbReference type="SUPFAM" id="SSF54637">
    <property type="entry name" value="Thioesterase/thiol ester dehydrase-isomerase"/>
    <property type="match status" value="1"/>
</dbReference>
<proteinExistence type="predicted"/>
<dbReference type="Proteomes" id="UP001267426">
    <property type="component" value="Unassembled WGS sequence"/>
</dbReference>
<dbReference type="Gene3D" id="3.10.129.10">
    <property type="entry name" value="Hotdog Thioesterase"/>
    <property type="match status" value="1"/>
</dbReference>
<keyword evidence="3" id="KW-1185">Reference proteome</keyword>
<feature type="domain" description="MaoC-like" evidence="1">
    <location>
        <begin position="17"/>
        <end position="111"/>
    </location>
</feature>
<dbReference type="EMBL" id="JAVRHT010000001">
    <property type="protein sequence ID" value="MDT0630179.1"/>
    <property type="molecule type" value="Genomic_DNA"/>
</dbReference>
<evidence type="ECO:0000313" key="3">
    <source>
        <dbReference type="Proteomes" id="UP001267426"/>
    </source>
</evidence>
<dbReference type="PANTHER" id="PTHR43437:SF3">
    <property type="entry name" value="HYDROXYACYL-THIOESTER DEHYDRATASE TYPE 2, MITOCHONDRIAL"/>
    <property type="match status" value="1"/>
</dbReference>
<dbReference type="Pfam" id="PF01575">
    <property type="entry name" value="MaoC_dehydratas"/>
    <property type="match status" value="1"/>
</dbReference>
<dbReference type="PANTHER" id="PTHR43437">
    <property type="entry name" value="HYDROXYACYL-THIOESTER DEHYDRATASE TYPE 2, MITOCHONDRIAL-RELATED"/>
    <property type="match status" value="1"/>
</dbReference>
<accession>A0ABU3BLK8</accession>
<reference evidence="2 3" key="1">
    <citation type="submission" date="2023-09" db="EMBL/GenBank/DDBJ databases">
        <authorList>
            <person name="Rey-Velasco X."/>
        </authorList>
    </citation>
    <scope>NUCLEOTIDE SEQUENCE [LARGE SCALE GENOMIC DNA]</scope>
    <source>
        <strain evidence="2 3">F394</strain>
    </source>
</reference>
<dbReference type="InterPro" id="IPR029069">
    <property type="entry name" value="HotDog_dom_sf"/>
</dbReference>
<dbReference type="CDD" id="cd03449">
    <property type="entry name" value="R_hydratase"/>
    <property type="match status" value="1"/>
</dbReference>
<gene>
    <name evidence="2" type="ORF">RM540_00325</name>
</gene>
<comment type="caution">
    <text evidence="2">The sequence shown here is derived from an EMBL/GenBank/DDBJ whole genome shotgun (WGS) entry which is preliminary data.</text>
</comment>
<evidence type="ECO:0000313" key="2">
    <source>
        <dbReference type="EMBL" id="MDT0630179.1"/>
    </source>
</evidence>